<comment type="caution">
    <text evidence="10">The sequence shown here is derived from an EMBL/GenBank/DDBJ whole genome shotgun (WGS) entry which is preliminary data.</text>
</comment>
<evidence type="ECO:0000259" key="8">
    <source>
        <dbReference type="PROSITE" id="PS50071"/>
    </source>
</evidence>
<reference evidence="10 11" key="1">
    <citation type="submission" date="2024-02" db="EMBL/GenBank/DDBJ databases">
        <title>Chromosome-scale genome assembly of the rough periwinkle Littorina saxatilis.</title>
        <authorList>
            <person name="De Jode A."/>
            <person name="Faria R."/>
            <person name="Formenti G."/>
            <person name="Sims Y."/>
            <person name="Smith T.P."/>
            <person name="Tracey A."/>
            <person name="Wood J.M.D."/>
            <person name="Zagrodzka Z.B."/>
            <person name="Johannesson K."/>
            <person name="Butlin R.K."/>
            <person name="Leder E.H."/>
        </authorList>
    </citation>
    <scope>NUCLEOTIDE SEQUENCE [LARGE SCALE GENOMIC DNA]</scope>
    <source>
        <strain evidence="10">Snail1</strain>
        <tissue evidence="10">Muscle</tissue>
    </source>
</reference>
<dbReference type="EMBL" id="JBAMIC010000012">
    <property type="protein sequence ID" value="KAK7098877.1"/>
    <property type="molecule type" value="Genomic_DNA"/>
</dbReference>
<dbReference type="InterPro" id="IPR009057">
    <property type="entry name" value="Homeodomain-like_sf"/>
</dbReference>
<feature type="compositionally biased region" description="Gly residues" evidence="7">
    <location>
        <begin position="442"/>
        <end position="467"/>
    </location>
</feature>
<feature type="region of interest" description="Disordered" evidence="7">
    <location>
        <begin position="387"/>
        <end position="408"/>
    </location>
</feature>
<evidence type="ECO:0000313" key="11">
    <source>
        <dbReference type="Proteomes" id="UP001374579"/>
    </source>
</evidence>
<evidence type="ECO:0000256" key="7">
    <source>
        <dbReference type="SAM" id="MobiDB-lite"/>
    </source>
</evidence>
<dbReference type="PROSITE" id="PS50803">
    <property type="entry name" value="OAR"/>
    <property type="match status" value="1"/>
</dbReference>
<feature type="compositionally biased region" description="Polar residues" evidence="7">
    <location>
        <begin position="9"/>
        <end position="19"/>
    </location>
</feature>
<dbReference type="GO" id="GO:0000981">
    <property type="term" value="F:DNA-binding transcription factor activity, RNA polymerase II-specific"/>
    <property type="evidence" value="ECO:0007669"/>
    <property type="project" value="InterPro"/>
</dbReference>
<dbReference type="PROSITE" id="PS50071">
    <property type="entry name" value="HOMEOBOX_2"/>
    <property type="match status" value="1"/>
</dbReference>
<dbReference type="Pfam" id="PF03826">
    <property type="entry name" value="OAR"/>
    <property type="match status" value="1"/>
</dbReference>
<feature type="region of interest" description="Disordered" evidence="7">
    <location>
        <begin position="442"/>
        <end position="482"/>
    </location>
</feature>
<feature type="region of interest" description="Disordered" evidence="7">
    <location>
        <begin position="1"/>
        <end position="21"/>
    </location>
</feature>
<dbReference type="FunFam" id="1.10.10.60:FF:000679">
    <property type="entry name" value="Homeobox protein aristaless"/>
    <property type="match status" value="1"/>
</dbReference>
<name>A0AAN9B4V0_9CAEN</name>
<evidence type="ECO:0000313" key="10">
    <source>
        <dbReference type="EMBL" id="KAK7098877.1"/>
    </source>
</evidence>
<evidence type="ECO:0000256" key="4">
    <source>
        <dbReference type="ARBA" id="ARBA00023242"/>
    </source>
</evidence>
<dbReference type="Gene3D" id="1.10.10.60">
    <property type="entry name" value="Homeodomain-like"/>
    <property type="match status" value="1"/>
</dbReference>
<organism evidence="10 11">
    <name type="scientific">Littorina saxatilis</name>
    <dbReference type="NCBI Taxonomy" id="31220"/>
    <lineage>
        <taxon>Eukaryota</taxon>
        <taxon>Metazoa</taxon>
        <taxon>Spiralia</taxon>
        <taxon>Lophotrochozoa</taxon>
        <taxon>Mollusca</taxon>
        <taxon>Gastropoda</taxon>
        <taxon>Caenogastropoda</taxon>
        <taxon>Littorinimorpha</taxon>
        <taxon>Littorinoidea</taxon>
        <taxon>Littorinidae</taxon>
        <taxon>Littorina</taxon>
    </lineage>
</organism>
<dbReference type="InterPro" id="IPR001356">
    <property type="entry name" value="HD"/>
</dbReference>
<feature type="compositionally biased region" description="Basic and acidic residues" evidence="7">
    <location>
        <begin position="90"/>
        <end position="112"/>
    </location>
</feature>
<accession>A0AAN9B4V0</accession>
<dbReference type="InterPro" id="IPR003654">
    <property type="entry name" value="OAR_dom"/>
</dbReference>
<dbReference type="GO" id="GO:0000977">
    <property type="term" value="F:RNA polymerase II transcription regulatory region sequence-specific DNA binding"/>
    <property type="evidence" value="ECO:0007669"/>
    <property type="project" value="TreeGrafter"/>
</dbReference>
<dbReference type="PANTHER" id="PTHR24329">
    <property type="entry name" value="HOMEOBOX PROTEIN ARISTALESS"/>
    <property type="match status" value="1"/>
</dbReference>
<feature type="DNA-binding region" description="Homeobox" evidence="5">
    <location>
        <begin position="295"/>
        <end position="354"/>
    </location>
</feature>
<dbReference type="Proteomes" id="UP001374579">
    <property type="component" value="Unassembled WGS sequence"/>
</dbReference>
<keyword evidence="4 5" id="KW-0539">Nucleus</keyword>
<dbReference type="Pfam" id="PF00046">
    <property type="entry name" value="Homeodomain"/>
    <property type="match status" value="1"/>
</dbReference>
<dbReference type="SUPFAM" id="SSF46689">
    <property type="entry name" value="Homeodomain-like"/>
    <property type="match status" value="1"/>
</dbReference>
<dbReference type="GO" id="GO:0005634">
    <property type="term" value="C:nucleus"/>
    <property type="evidence" value="ECO:0007669"/>
    <property type="project" value="UniProtKB-SubCell"/>
</dbReference>
<dbReference type="PROSITE" id="PS00027">
    <property type="entry name" value="HOMEOBOX_1"/>
    <property type="match status" value="1"/>
</dbReference>
<keyword evidence="3 5" id="KW-0371">Homeobox</keyword>
<dbReference type="InterPro" id="IPR017970">
    <property type="entry name" value="Homeobox_CS"/>
</dbReference>
<comment type="subcellular location">
    <subcellularLocation>
        <location evidence="1 5 6">Nucleus</location>
    </subcellularLocation>
</comment>
<evidence type="ECO:0008006" key="12">
    <source>
        <dbReference type="Google" id="ProtNLM"/>
    </source>
</evidence>
<evidence type="ECO:0000259" key="9">
    <source>
        <dbReference type="PROSITE" id="PS50803"/>
    </source>
</evidence>
<evidence type="ECO:0000256" key="3">
    <source>
        <dbReference type="ARBA" id="ARBA00023155"/>
    </source>
</evidence>
<protein>
    <recommendedName>
        <fullName evidence="12">Homeobox domain-containing protein</fullName>
    </recommendedName>
</protein>
<dbReference type="CDD" id="cd00086">
    <property type="entry name" value="homeodomain"/>
    <property type="match status" value="1"/>
</dbReference>
<sequence>MDLTIPKPSGNNRNSTAAGSKSFKYSIDNILSHRSVSSPPSPYPDPCWQLYQSQLQFQYQKQFLMHQHYLRQQEQEPQRHSNFHFAELPPRPESEIKGEKNTSNPEEGKTDPKLSSGAELLLSVNDCDESSSKKGRIESHQEESSDRDGLDFASDADSKLSCPVEEDHDHDDDVITPSEDNVDVSIDVEGTSSDAETDKTRNVTTPVSSSQQKPFPEDDPHYSSEKSSHPFSCDDSTTYPSPPLSSGGEFACDVSSGQLITNGSSGGVDEEDREGVAAETPDQSLRSANDPAPKKRRFRTTFSAEQLKCLEEVFIITHYPDINTRDKLSHKTGLSEERVQIWFQNRRAKWRKYERLGNFGGLQDLQEVDYVPAPRLTQKISADQKCVLKRKADSDSPPSLTPTSPIRGPLSSMSLPYSLYTPYMGMPPFFYYPQLVCSPGGRGDGGINPREGGGVAPRGESGGQGLRGDGRRSDSISSLRMKAREHEAAVEMQFMYK</sequence>
<feature type="compositionally biased region" description="Polar residues" evidence="7">
    <location>
        <begin position="202"/>
        <end position="213"/>
    </location>
</feature>
<feature type="compositionally biased region" description="Basic and acidic residues" evidence="7">
    <location>
        <begin position="130"/>
        <end position="150"/>
    </location>
</feature>
<evidence type="ECO:0000256" key="1">
    <source>
        <dbReference type="ARBA" id="ARBA00004123"/>
    </source>
</evidence>
<keyword evidence="2 5" id="KW-0238">DNA-binding</keyword>
<evidence type="ECO:0000256" key="2">
    <source>
        <dbReference type="ARBA" id="ARBA00023125"/>
    </source>
</evidence>
<evidence type="ECO:0000256" key="5">
    <source>
        <dbReference type="PROSITE-ProRule" id="PRU00108"/>
    </source>
</evidence>
<gene>
    <name evidence="10" type="ORF">V1264_003097</name>
</gene>
<feature type="compositionally biased region" description="Basic and acidic residues" evidence="7">
    <location>
        <begin position="215"/>
        <end position="228"/>
    </location>
</feature>
<feature type="domain" description="OAR" evidence="9">
    <location>
        <begin position="474"/>
        <end position="487"/>
    </location>
</feature>
<dbReference type="SMART" id="SM00389">
    <property type="entry name" value="HOX"/>
    <property type="match status" value="1"/>
</dbReference>
<feature type="domain" description="Homeobox" evidence="8">
    <location>
        <begin position="293"/>
        <end position="353"/>
    </location>
</feature>
<evidence type="ECO:0000256" key="6">
    <source>
        <dbReference type="RuleBase" id="RU000682"/>
    </source>
</evidence>
<feature type="region of interest" description="Disordered" evidence="7">
    <location>
        <begin position="84"/>
        <end position="297"/>
    </location>
</feature>
<dbReference type="PANTHER" id="PTHR24329:SF362">
    <property type="entry name" value="INTESTINE-SPECIFIC HOMEOBOX"/>
    <property type="match status" value="1"/>
</dbReference>
<dbReference type="InterPro" id="IPR050649">
    <property type="entry name" value="Paired_Homeobox_TFs"/>
</dbReference>
<proteinExistence type="predicted"/>
<keyword evidence="11" id="KW-1185">Reference proteome</keyword>
<dbReference type="AlphaFoldDB" id="A0AAN9B4V0"/>
<feature type="compositionally biased region" description="Low complexity" evidence="7">
    <location>
        <begin position="395"/>
        <end position="408"/>
    </location>
</feature>